<dbReference type="Pfam" id="PF05721">
    <property type="entry name" value="PhyH"/>
    <property type="match status" value="1"/>
</dbReference>
<dbReference type="Gene3D" id="2.60.120.620">
    <property type="entry name" value="q2cbj1_9rhob like domain"/>
    <property type="match status" value="1"/>
</dbReference>
<sequence>MNRPLSIPSFEKEVQLEPLHDLGYQIIPSLYSESEVERIAESIDEFATDVHNQSRSSELFSVRSLLVQFPELQSLLFNQNLTRILESHFEGNYFLSKSIYFDKPSASNWFVAYHQDLSISVDRKTDVRGYSNWTQKHGLYGVQPPLQIVGKTLTVRIHLDDTNAENGALRVIQRSHKQGIVRVAQKQWNPADEVICAVRRGGAMLMKPLTLHASSRTTNGRRRRVIHLEFCDEELEQPLRWMERIDL</sequence>
<keyword evidence="2" id="KW-0560">Oxidoreductase</keyword>
<protein>
    <submittedName>
        <fullName evidence="2">Phytanoyl-CoA dioxygenase family protein</fullName>
    </submittedName>
</protein>
<evidence type="ECO:0000313" key="2">
    <source>
        <dbReference type="EMBL" id="KAB2809985.1"/>
    </source>
</evidence>
<accession>A0A6N6RFP4</accession>
<keyword evidence="2" id="KW-0223">Dioxygenase</keyword>
<proteinExistence type="predicted"/>
<reference evidence="2 3" key="1">
    <citation type="submission" date="2019-09" db="EMBL/GenBank/DDBJ databases">
        <title>Genomes of family Cryomorphaceae.</title>
        <authorList>
            <person name="Bowman J.P."/>
        </authorList>
    </citation>
    <scope>NUCLEOTIDE SEQUENCE [LARGE SCALE GENOMIC DNA]</scope>
    <source>
        <strain evidence="2 3">LMG 25704</strain>
    </source>
</reference>
<dbReference type="GO" id="GO:0016706">
    <property type="term" value="F:2-oxoglutarate-dependent dioxygenase activity"/>
    <property type="evidence" value="ECO:0007669"/>
    <property type="project" value="UniProtKB-ARBA"/>
</dbReference>
<comment type="cofactor">
    <cofactor evidence="1">
        <name>Fe(2+)</name>
        <dbReference type="ChEBI" id="CHEBI:29033"/>
    </cofactor>
</comment>
<dbReference type="AlphaFoldDB" id="A0A6N6RFP4"/>
<dbReference type="GO" id="GO:0005506">
    <property type="term" value="F:iron ion binding"/>
    <property type="evidence" value="ECO:0007669"/>
    <property type="project" value="UniProtKB-ARBA"/>
</dbReference>
<gene>
    <name evidence="2" type="ORF">F8C67_08890</name>
</gene>
<dbReference type="SUPFAM" id="SSF51197">
    <property type="entry name" value="Clavaminate synthase-like"/>
    <property type="match status" value="1"/>
</dbReference>
<keyword evidence="3" id="KW-1185">Reference proteome</keyword>
<evidence type="ECO:0000313" key="3">
    <source>
        <dbReference type="Proteomes" id="UP000468650"/>
    </source>
</evidence>
<dbReference type="PANTHER" id="PTHR20883:SF48">
    <property type="entry name" value="ECTOINE DIOXYGENASE"/>
    <property type="match status" value="1"/>
</dbReference>
<organism evidence="2 3">
    <name type="scientific">Phaeocystidibacter luteus</name>
    <dbReference type="NCBI Taxonomy" id="911197"/>
    <lineage>
        <taxon>Bacteria</taxon>
        <taxon>Pseudomonadati</taxon>
        <taxon>Bacteroidota</taxon>
        <taxon>Flavobacteriia</taxon>
        <taxon>Flavobacteriales</taxon>
        <taxon>Phaeocystidibacteraceae</taxon>
        <taxon>Phaeocystidibacter</taxon>
    </lineage>
</organism>
<dbReference type="EMBL" id="WBVO01000006">
    <property type="protein sequence ID" value="KAB2809985.1"/>
    <property type="molecule type" value="Genomic_DNA"/>
</dbReference>
<dbReference type="OrthoDB" id="9791262at2"/>
<dbReference type="PANTHER" id="PTHR20883">
    <property type="entry name" value="PHYTANOYL-COA DIOXYGENASE DOMAIN CONTAINING 1"/>
    <property type="match status" value="1"/>
</dbReference>
<dbReference type="RefSeq" id="WP_151667486.1">
    <property type="nucleotide sequence ID" value="NZ_WBVO01000006.1"/>
</dbReference>
<dbReference type="InterPro" id="IPR008775">
    <property type="entry name" value="Phytyl_CoA_dOase-like"/>
</dbReference>
<comment type="caution">
    <text evidence="2">The sequence shown here is derived from an EMBL/GenBank/DDBJ whole genome shotgun (WGS) entry which is preliminary data.</text>
</comment>
<dbReference type="Proteomes" id="UP000468650">
    <property type="component" value="Unassembled WGS sequence"/>
</dbReference>
<name>A0A6N6RFP4_9FLAO</name>
<evidence type="ECO:0000256" key="1">
    <source>
        <dbReference type="ARBA" id="ARBA00001954"/>
    </source>
</evidence>